<dbReference type="eggNOG" id="ENOG502S9YV">
    <property type="taxonomic scope" value="Eukaryota"/>
</dbReference>
<feature type="region of interest" description="Disordered" evidence="1">
    <location>
        <begin position="1"/>
        <end position="24"/>
    </location>
</feature>
<feature type="non-terminal residue" evidence="2">
    <location>
        <position position="1"/>
    </location>
</feature>
<accession>A0A0L0FK70</accession>
<gene>
    <name evidence="2" type="ORF">SARC_10645</name>
</gene>
<evidence type="ECO:0000313" key="3">
    <source>
        <dbReference type="Proteomes" id="UP000054560"/>
    </source>
</evidence>
<protein>
    <submittedName>
        <fullName evidence="2">Uncharacterized protein</fullName>
    </submittedName>
</protein>
<feature type="compositionally biased region" description="Low complexity" evidence="1">
    <location>
        <begin position="109"/>
        <end position="129"/>
    </location>
</feature>
<feature type="region of interest" description="Disordered" evidence="1">
    <location>
        <begin position="59"/>
        <end position="129"/>
    </location>
</feature>
<dbReference type="AlphaFoldDB" id="A0A0L0FK70"/>
<evidence type="ECO:0000256" key="1">
    <source>
        <dbReference type="SAM" id="MobiDB-lite"/>
    </source>
</evidence>
<evidence type="ECO:0000313" key="2">
    <source>
        <dbReference type="EMBL" id="KNC76876.1"/>
    </source>
</evidence>
<keyword evidence="3" id="KW-1185">Reference proteome</keyword>
<dbReference type="EMBL" id="KQ242930">
    <property type="protein sequence ID" value="KNC76876.1"/>
    <property type="molecule type" value="Genomic_DNA"/>
</dbReference>
<feature type="compositionally biased region" description="Basic and acidic residues" evidence="1">
    <location>
        <begin position="92"/>
        <end position="105"/>
    </location>
</feature>
<dbReference type="GeneID" id="25911149"/>
<name>A0A0L0FK70_9EUKA</name>
<organism evidence="2 3">
    <name type="scientific">Sphaeroforma arctica JP610</name>
    <dbReference type="NCBI Taxonomy" id="667725"/>
    <lineage>
        <taxon>Eukaryota</taxon>
        <taxon>Ichthyosporea</taxon>
        <taxon>Ichthyophonida</taxon>
        <taxon>Sphaeroforma</taxon>
    </lineage>
</organism>
<reference evidence="2 3" key="1">
    <citation type="submission" date="2011-02" db="EMBL/GenBank/DDBJ databases">
        <title>The Genome Sequence of Sphaeroforma arctica JP610.</title>
        <authorList>
            <consortium name="The Broad Institute Genome Sequencing Platform"/>
            <person name="Russ C."/>
            <person name="Cuomo C."/>
            <person name="Young S.K."/>
            <person name="Zeng Q."/>
            <person name="Gargeya S."/>
            <person name="Alvarado L."/>
            <person name="Berlin A."/>
            <person name="Chapman S.B."/>
            <person name="Chen Z."/>
            <person name="Freedman E."/>
            <person name="Gellesch M."/>
            <person name="Goldberg J."/>
            <person name="Griggs A."/>
            <person name="Gujja S."/>
            <person name="Heilman E."/>
            <person name="Heiman D."/>
            <person name="Howarth C."/>
            <person name="Mehta T."/>
            <person name="Neiman D."/>
            <person name="Pearson M."/>
            <person name="Roberts A."/>
            <person name="Saif S."/>
            <person name="Shea T."/>
            <person name="Shenoy N."/>
            <person name="Sisk P."/>
            <person name="Stolte C."/>
            <person name="Sykes S."/>
            <person name="White J."/>
            <person name="Yandava C."/>
            <person name="Burger G."/>
            <person name="Gray M.W."/>
            <person name="Holland P.W.H."/>
            <person name="King N."/>
            <person name="Lang F.B.F."/>
            <person name="Roger A.J."/>
            <person name="Ruiz-Trillo I."/>
            <person name="Haas B."/>
            <person name="Nusbaum C."/>
            <person name="Birren B."/>
        </authorList>
    </citation>
    <scope>NUCLEOTIDE SEQUENCE [LARGE SCALE GENOMIC DNA]</scope>
    <source>
        <strain evidence="2 3">JP610</strain>
    </source>
</reference>
<dbReference type="Proteomes" id="UP000054560">
    <property type="component" value="Unassembled WGS sequence"/>
</dbReference>
<feature type="compositionally biased region" description="Basic and acidic residues" evidence="1">
    <location>
        <begin position="59"/>
        <end position="70"/>
    </location>
</feature>
<proteinExistence type="predicted"/>
<dbReference type="RefSeq" id="XP_014150778.1">
    <property type="nucleotide sequence ID" value="XM_014295303.1"/>
</dbReference>
<sequence length="129" mass="14429">PALGYSSVAEEEKAEEAKTNANNLPSILQWMRKRSTVVDSYCRSNDVTELGYQVLREHTQEDPSFKDHPANQEYTVIDISSQRRRNKSLKNKNSDENSSSRDVEATRFSNSSASTSNYSVSTSNSSANT</sequence>